<keyword evidence="1" id="KW-1133">Transmembrane helix</keyword>
<dbReference type="EMBL" id="LUGH01000160">
    <property type="protein sequence ID" value="OBZ88318.1"/>
    <property type="molecule type" value="Genomic_DNA"/>
</dbReference>
<dbReference type="AlphaFoldDB" id="A0A1C7NH40"/>
<dbReference type="InParanoid" id="A0A1C7NH40"/>
<reference evidence="2 3" key="1">
    <citation type="submission" date="2016-03" db="EMBL/GenBank/DDBJ databases">
        <title>Choanephora cucurbitarum.</title>
        <authorList>
            <person name="Min B."/>
            <person name="Park H."/>
            <person name="Park J.-H."/>
            <person name="Shin H.-D."/>
            <person name="Choi I.-G."/>
        </authorList>
    </citation>
    <scope>NUCLEOTIDE SEQUENCE [LARGE SCALE GENOMIC DNA]</scope>
    <source>
        <strain evidence="2 3">KUS-F28377</strain>
    </source>
</reference>
<protein>
    <submittedName>
        <fullName evidence="2">Uncharacterized protein</fullName>
    </submittedName>
</protein>
<keyword evidence="1" id="KW-0472">Membrane</keyword>
<feature type="transmembrane region" description="Helical" evidence="1">
    <location>
        <begin position="92"/>
        <end position="113"/>
    </location>
</feature>
<evidence type="ECO:0000313" key="2">
    <source>
        <dbReference type="EMBL" id="OBZ88318.1"/>
    </source>
</evidence>
<proteinExistence type="predicted"/>
<keyword evidence="1" id="KW-0812">Transmembrane</keyword>
<gene>
    <name evidence="2" type="ORF">A0J61_03633</name>
</gene>
<evidence type="ECO:0000313" key="3">
    <source>
        <dbReference type="Proteomes" id="UP000093000"/>
    </source>
</evidence>
<dbReference type="Proteomes" id="UP000093000">
    <property type="component" value="Unassembled WGS sequence"/>
</dbReference>
<evidence type="ECO:0000256" key="1">
    <source>
        <dbReference type="SAM" id="Phobius"/>
    </source>
</evidence>
<sequence>MSVSSAAIPSSSIITGSISSSIPTASAAISANNSSSIYSTITPSASITDSLTTTTTSSSAAATTSNGSVWDQITNNPTAINLQDNAKNPADIGSQFTICFVGGLLIFLAFCIFRTRHDELMTLLLPHYLIRSSFSSH</sequence>
<organism evidence="2 3">
    <name type="scientific">Choanephora cucurbitarum</name>
    <dbReference type="NCBI Taxonomy" id="101091"/>
    <lineage>
        <taxon>Eukaryota</taxon>
        <taxon>Fungi</taxon>
        <taxon>Fungi incertae sedis</taxon>
        <taxon>Mucoromycota</taxon>
        <taxon>Mucoromycotina</taxon>
        <taxon>Mucoromycetes</taxon>
        <taxon>Mucorales</taxon>
        <taxon>Mucorineae</taxon>
        <taxon>Choanephoraceae</taxon>
        <taxon>Choanephoroideae</taxon>
        <taxon>Choanephora</taxon>
    </lineage>
</organism>
<accession>A0A1C7NH40</accession>
<keyword evidence="3" id="KW-1185">Reference proteome</keyword>
<comment type="caution">
    <text evidence="2">The sequence shown here is derived from an EMBL/GenBank/DDBJ whole genome shotgun (WGS) entry which is preliminary data.</text>
</comment>
<name>A0A1C7NH40_9FUNG</name>